<evidence type="ECO:0000313" key="3">
    <source>
        <dbReference type="EMBL" id="CDO59411.1"/>
    </source>
</evidence>
<name>X5MMP7_9HYPH</name>
<evidence type="ECO:0000259" key="2">
    <source>
        <dbReference type="Pfam" id="PF00487"/>
    </source>
</evidence>
<keyword evidence="1" id="KW-0472">Membrane</keyword>
<evidence type="ECO:0000313" key="4">
    <source>
        <dbReference type="Proteomes" id="UP000032160"/>
    </source>
</evidence>
<dbReference type="PANTHER" id="PTHR19353:SF19">
    <property type="entry name" value="DELTA(5) FATTY ACID DESATURASE C-RELATED"/>
    <property type="match status" value="1"/>
</dbReference>
<dbReference type="STRING" id="1458461.BN1012_Phect1197"/>
<keyword evidence="4" id="KW-1185">Reference proteome</keyword>
<dbReference type="HOGENOM" id="CLU_076576_0_0_5"/>
<feature type="transmembrane region" description="Helical" evidence="1">
    <location>
        <begin position="73"/>
        <end position="90"/>
    </location>
</feature>
<feature type="transmembrane region" description="Helical" evidence="1">
    <location>
        <begin position="155"/>
        <end position="172"/>
    </location>
</feature>
<feature type="transmembrane region" description="Helical" evidence="1">
    <location>
        <begin position="6"/>
        <end position="25"/>
    </location>
</feature>
<evidence type="ECO:0000256" key="1">
    <source>
        <dbReference type="SAM" id="Phobius"/>
    </source>
</evidence>
<proteinExistence type="predicted"/>
<sequence>MVTGLAVSAALIVPWLVVHIAAVFFMPLSGVWLWLAPMIVAAQTVLSVGLFIVAHDGMHGSIAPFRPALNRGIARFCLLIYAGFSFEALAREHMRHHAKPGTADDPDYNFENPHSFVAWYYGFFRYYFGLKEFGILTAILAVYVFVIGAPVANLLLFWALPALLSSLQLFYFGTYQPHRPIDGVPFEDHHRARSVDLPPVLSLLTCFHFGYHLEHHHHPTEPWWRLPAVRRASLMAHNRKGHAT</sequence>
<dbReference type="PATRIC" id="fig|1458461.3.peg.1196"/>
<feature type="domain" description="Fatty acid desaturase" evidence="2">
    <location>
        <begin position="138"/>
        <end position="232"/>
    </location>
</feature>
<feature type="domain" description="Fatty acid desaturase" evidence="2">
    <location>
        <begin position="33"/>
        <end position="134"/>
    </location>
</feature>
<dbReference type="InterPro" id="IPR005804">
    <property type="entry name" value="FA_desaturase_dom"/>
</dbReference>
<dbReference type="InterPro" id="IPR012171">
    <property type="entry name" value="Fatty_acid_desaturase"/>
</dbReference>
<dbReference type="PANTHER" id="PTHR19353">
    <property type="entry name" value="FATTY ACID DESATURASE 2"/>
    <property type="match status" value="1"/>
</dbReference>
<dbReference type="Proteomes" id="UP000032160">
    <property type="component" value="Chromosome I"/>
</dbReference>
<reference evidence="3 4" key="1">
    <citation type="journal article" date="2014" name="Front. Genet.">
        <title>Genome and metabolic network of "Candidatus Phaeomarinobacter ectocarpi" Ec32, a new candidate genus of Alphaproteobacteria frequently associated with brown algae.</title>
        <authorList>
            <person name="Dittami S.M."/>
            <person name="Barbeyron T."/>
            <person name="Boyen C."/>
            <person name="Cambefort J."/>
            <person name="Collet G."/>
            <person name="Delage L."/>
            <person name="Gobet A."/>
            <person name="Groisillier A."/>
            <person name="Leblanc C."/>
            <person name="Michel G."/>
            <person name="Scornet D."/>
            <person name="Siegel A."/>
            <person name="Tapia J.E."/>
            <person name="Tonon T."/>
        </authorList>
    </citation>
    <scope>NUCLEOTIDE SEQUENCE [LARGE SCALE GENOMIC DNA]</scope>
    <source>
        <strain evidence="3 4">Ec32</strain>
    </source>
</reference>
<gene>
    <name evidence="3" type="ORF">BN1012_Phect1197</name>
</gene>
<dbReference type="AlphaFoldDB" id="X5MMP7"/>
<accession>X5MMP7</accession>
<dbReference type="EMBL" id="HG966617">
    <property type="protein sequence ID" value="CDO59411.1"/>
    <property type="molecule type" value="Genomic_DNA"/>
</dbReference>
<dbReference type="GO" id="GO:0016717">
    <property type="term" value="F:oxidoreductase activity, acting on paired donors, with oxidation of a pair of donors resulting in the reduction of molecular oxygen to two molecules of water"/>
    <property type="evidence" value="ECO:0007669"/>
    <property type="project" value="TreeGrafter"/>
</dbReference>
<organism evidence="3 4">
    <name type="scientific">Candidatus Phaeomarinibacter ectocarpi</name>
    <dbReference type="NCBI Taxonomy" id="1458461"/>
    <lineage>
        <taxon>Bacteria</taxon>
        <taxon>Pseudomonadati</taxon>
        <taxon>Pseudomonadota</taxon>
        <taxon>Alphaproteobacteria</taxon>
        <taxon>Hyphomicrobiales</taxon>
        <taxon>Parvibaculaceae</taxon>
        <taxon>Candidatus Phaeomarinibacter</taxon>
    </lineage>
</organism>
<dbReference type="GO" id="GO:0016020">
    <property type="term" value="C:membrane"/>
    <property type="evidence" value="ECO:0007669"/>
    <property type="project" value="TreeGrafter"/>
</dbReference>
<dbReference type="Pfam" id="PF00487">
    <property type="entry name" value="FA_desaturase"/>
    <property type="match status" value="2"/>
</dbReference>
<keyword evidence="1" id="KW-0812">Transmembrane</keyword>
<protein>
    <submittedName>
        <fullName evidence="3">Beta-carotene ketolase</fullName>
    </submittedName>
</protein>
<dbReference type="KEGG" id="pect:BN1012_Phect1197"/>
<dbReference type="GO" id="GO:0008610">
    <property type="term" value="P:lipid biosynthetic process"/>
    <property type="evidence" value="ECO:0007669"/>
    <property type="project" value="UniProtKB-ARBA"/>
</dbReference>
<keyword evidence="1" id="KW-1133">Transmembrane helix</keyword>
<feature type="transmembrane region" description="Helical" evidence="1">
    <location>
        <begin position="32"/>
        <end position="53"/>
    </location>
</feature>
<feature type="transmembrane region" description="Helical" evidence="1">
    <location>
        <begin position="133"/>
        <end position="149"/>
    </location>
</feature>